<reference evidence="2 3" key="1">
    <citation type="journal article" date="2019" name="Nat. Plants">
        <title>Genome sequencing of Musa balbisiana reveals subgenome evolution and function divergence in polyploid bananas.</title>
        <authorList>
            <person name="Yao X."/>
        </authorList>
    </citation>
    <scope>NUCLEOTIDE SEQUENCE [LARGE SCALE GENOMIC DNA]</scope>
    <source>
        <strain evidence="3">cv. DH-PKW</strain>
        <tissue evidence="2">Leaves</tissue>
    </source>
</reference>
<dbReference type="AlphaFoldDB" id="A0A4S8IRT3"/>
<dbReference type="Proteomes" id="UP000317650">
    <property type="component" value="Chromosome 6"/>
</dbReference>
<protein>
    <submittedName>
        <fullName evidence="2">Uncharacterized protein</fullName>
    </submittedName>
</protein>
<organism evidence="2 3">
    <name type="scientific">Musa balbisiana</name>
    <name type="common">Banana</name>
    <dbReference type="NCBI Taxonomy" id="52838"/>
    <lineage>
        <taxon>Eukaryota</taxon>
        <taxon>Viridiplantae</taxon>
        <taxon>Streptophyta</taxon>
        <taxon>Embryophyta</taxon>
        <taxon>Tracheophyta</taxon>
        <taxon>Spermatophyta</taxon>
        <taxon>Magnoliopsida</taxon>
        <taxon>Liliopsida</taxon>
        <taxon>Zingiberales</taxon>
        <taxon>Musaceae</taxon>
        <taxon>Musa</taxon>
    </lineage>
</organism>
<sequence>MDDGDDPSLATPQELQKLPSSKRRVAGRNPGVKSYLVAVECTGTRSQGSRSSPTTEASVDFLRFVFFDVKSSETLFRKNHIRPVLRCDACERKHPKQKEESAGVNMRFQRKKKKKREKEGVSGGREGERKRKAEDKMMKRKEKEKKGR</sequence>
<keyword evidence="3" id="KW-1185">Reference proteome</keyword>
<gene>
    <name evidence="2" type="ORF">C4D60_Mb06t29890</name>
</gene>
<proteinExistence type="predicted"/>
<feature type="compositionally biased region" description="Basic residues" evidence="1">
    <location>
        <begin position="138"/>
        <end position="148"/>
    </location>
</feature>
<feature type="compositionally biased region" description="Basic and acidic residues" evidence="1">
    <location>
        <begin position="117"/>
        <end position="137"/>
    </location>
</feature>
<feature type="region of interest" description="Disordered" evidence="1">
    <location>
        <begin position="1"/>
        <end position="29"/>
    </location>
</feature>
<dbReference type="EMBL" id="PYDT01000009">
    <property type="protein sequence ID" value="THU51331.1"/>
    <property type="molecule type" value="Genomic_DNA"/>
</dbReference>
<evidence type="ECO:0000313" key="3">
    <source>
        <dbReference type="Proteomes" id="UP000317650"/>
    </source>
</evidence>
<name>A0A4S8IRT3_MUSBA</name>
<feature type="region of interest" description="Disordered" evidence="1">
    <location>
        <begin position="91"/>
        <end position="148"/>
    </location>
</feature>
<comment type="caution">
    <text evidence="2">The sequence shown here is derived from an EMBL/GenBank/DDBJ whole genome shotgun (WGS) entry which is preliminary data.</text>
</comment>
<evidence type="ECO:0000313" key="2">
    <source>
        <dbReference type="EMBL" id="THU51331.1"/>
    </source>
</evidence>
<evidence type="ECO:0000256" key="1">
    <source>
        <dbReference type="SAM" id="MobiDB-lite"/>
    </source>
</evidence>
<feature type="compositionally biased region" description="Basic and acidic residues" evidence="1">
    <location>
        <begin position="91"/>
        <end position="101"/>
    </location>
</feature>
<accession>A0A4S8IRT3</accession>